<dbReference type="AlphaFoldDB" id="A0AAV9V6T5"/>
<sequence length="870" mass="98879">MPPIPRPGYETRRLELIFSATPPSPRTGRLVGGRVTYGTTSESTPIHLTTVRRDPAAAVCVEYHNISPVHSYIPLALQHPEDDPDIPRMKYTSLLSHLQYGIDKDGQNPSDFLWLNSVLLRFLVSDFHEEIRLVGDPDFERRLFEETVKLVESLPSALVYFNWLPDVHEHLVSLEWDPYNPKPHNHPELENIDDNTLVLAAQIALFRLKGQLPPWPFLRNMKSYVMTLGETLALAPGCFQYPLQVAWQRFNNLLFYAVAQHLCSDSWSLDLLEITSMQAVLPPIQTLLLGESEDNIHENICPRAVAVLVSSPAGKFLDYRVFRDYLTKHLEYLPHDSRRGLLNHTECTSEVCEHHKRQSEEQSDNNPNKERDKKLAKLLHDQTQHECILGSRDALDQKQRVSACQNSRLKIDLACFAAVRQPTDPPAPVGRVVDIRATEDTLSTSNPRLLYCRFSTLSRTLAVTHVWAHGQGGSPEDGFNRCLHKRYVALAARLGCDSYWIDSACIPENESFRTEAIMTLNPIFSGAKVVLVVDRLIQTIEHTDSELLLAALTMSDWNTRSWTFFEGVMSSGHLYLLCKSNQVVSLQQVCADIMDRHANASLAIGMIALQHIFLSAQPAYIGNWRPYGQARSHVFERTGCALALRRASRDGDDRRIWALLLHGEKYFPDDGIDERLCRTRDGSGTLVRSGQTHSGFLLSDMPRLSEKSWGPDQLHWYPFQPTARWTTGDGEGSSIGLVLEDGSFFCNWLVRDLTLEDLKEIQRDTPPTDSGHGVVKLAYSPNLVSMRPMNQVNSQYFGNAAMVCERMPYGSRPETLKVLVKPSSPEEKPVERKIVPAGYEHFPVYRIRFIFEIDYLESWTGYREERLRLL</sequence>
<dbReference type="PANTHER" id="PTHR39596:SF4">
    <property type="entry name" value="HET DOMAIN PROTEIN (AFU_ORTHOLOGUE AFUA_3G03140)-RELATED"/>
    <property type="match status" value="1"/>
</dbReference>
<comment type="caution">
    <text evidence="1">The sequence shown here is derived from an EMBL/GenBank/DDBJ whole genome shotgun (WGS) entry which is preliminary data.</text>
</comment>
<accession>A0AAV9V6T5</accession>
<protein>
    <recommendedName>
        <fullName evidence="3">Heterokaryon incompatibility domain-containing protein</fullName>
    </recommendedName>
</protein>
<gene>
    <name evidence="1" type="ORF">TWF696_003787</name>
</gene>
<dbReference type="EMBL" id="JAVHNQ010000002">
    <property type="protein sequence ID" value="KAK6354647.1"/>
    <property type="molecule type" value="Genomic_DNA"/>
</dbReference>
<evidence type="ECO:0000313" key="2">
    <source>
        <dbReference type="Proteomes" id="UP001375240"/>
    </source>
</evidence>
<organism evidence="1 2">
    <name type="scientific">Orbilia brochopaga</name>
    <dbReference type="NCBI Taxonomy" id="3140254"/>
    <lineage>
        <taxon>Eukaryota</taxon>
        <taxon>Fungi</taxon>
        <taxon>Dikarya</taxon>
        <taxon>Ascomycota</taxon>
        <taxon>Pezizomycotina</taxon>
        <taxon>Orbiliomycetes</taxon>
        <taxon>Orbiliales</taxon>
        <taxon>Orbiliaceae</taxon>
        <taxon>Orbilia</taxon>
    </lineage>
</organism>
<proteinExistence type="predicted"/>
<evidence type="ECO:0008006" key="3">
    <source>
        <dbReference type="Google" id="ProtNLM"/>
    </source>
</evidence>
<dbReference type="PANTHER" id="PTHR39596">
    <property type="match status" value="1"/>
</dbReference>
<reference evidence="1 2" key="1">
    <citation type="submission" date="2019-10" db="EMBL/GenBank/DDBJ databases">
        <authorList>
            <person name="Palmer J.M."/>
        </authorList>
    </citation>
    <scope>NUCLEOTIDE SEQUENCE [LARGE SCALE GENOMIC DNA]</scope>
    <source>
        <strain evidence="1 2">TWF696</strain>
    </source>
</reference>
<evidence type="ECO:0000313" key="1">
    <source>
        <dbReference type="EMBL" id="KAK6354647.1"/>
    </source>
</evidence>
<dbReference type="Proteomes" id="UP001375240">
    <property type="component" value="Unassembled WGS sequence"/>
</dbReference>
<keyword evidence="2" id="KW-1185">Reference proteome</keyword>
<name>A0AAV9V6T5_9PEZI</name>